<dbReference type="PRINTS" id="PR00080">
    <property type="entry name" value="SDRFAMILY"/>
</dbReference>
<organism evidence="5 6">
    <name type="scientific">Nitrospirillum iridis</name>
    <dbReference type="NCBI Taxonomy" id="765888"/>
    <lineage>
        <taxon>Bacteria</taxon>
        <taxon>Pseudomonadati</taxon>
        <taxon>Pseudomonadota</taxon>
        <taxon>Alphaproteobacteria</taxon>
        <taxon>Rhodospirillales</taxon>
        <taxon>Azospirillaceae</taxon>
        <taxon>Nitrospirillum</taxon>
    </lineage>
</organism>
<keyword evidence="6" id="KW-1185">Reference proteome</keyword>
<evidence type="ECO:0000256" key="1">
    <source>
        <dbReference type="ARBA" id="ARBA00006484"/>
    </source>
</evidence>
<evidence type="ECO:0000313" key="5">
    <source>
        <dbReference type="EMBL" id="MBB6251203.1"/>
    </source>
</evidence>
<evidence type="ECO:0000259" key="4">
    <source>
        <dbReference type="SMART" id="SM00822"/>
    </source>
</evidence>
<dbReference type="PRINTS" id="PR00081">
    <property type="entry name" value="GDHRDH"/>
</dbReference>
<dbReference type="PANTHER" id="PTHR44196:SF1">
    <property type="entry name" value="DEHYDROGENASE_REDUCTASE SDR FAMILY MEMBER 7B"/>
    <property type="match status" value="1"/>
</dbReference>
<dbReference type="PANTHER" id="PTHR44196">
    <property type="entry name" value="DEHYDROGENASE/REDUCTASE SDR FAMILY MEMBER 7B"/>
    <property type="match status" value="1"/>
</dbReference>
<comment type="caution">
    <text evidence="5">The sequence shown here is derived from an EMBL/GenBank/DDBJ whole genome shotgun (WGS) entry which is preliminary data.</text>
</comment>
<comment type="similarity">
    <text evidence="1 3">Belongs to the short-chain dehydrogenases/reductases (SDR) family.</text>
</comment>
<dbReference type="RefSeq" id="WP_184799490.1">
    <property type="nucleotide sequence ID" value="NZ_JACIIZ010000004.1"/>
</dbReference>
<dbReference type="EMBL" id="JACIIZ010000004">
    <property type="protein sequence ID" value="MBB6251203.1"/>
    <property type="molecule type" value="Genomic_DNA"/>
</dbReference>
<dbReference type="GO" id="GO:0016020">
    <property type="term" value="C:membrane"/>
    <property type="evidence" value="ECO:0007669"/>
    <property type="project" value="TreeGrafter"/>
</dbReference>
<dbReference type="PROSITE" id="PS00061">
    <property type="entry name" value="ADH_SHORT"/>
    <property type="match status" value="1"/>
</dbReference>
<gene>
    <name evidence="5" type="ORF">FHS74_001748</name>
</gene>
<dbReference type="InterPro" id="IPR020904">
    <property type="entry name" value="Sc_DH/Rdtase_CS"/>
</dbReference>
<feature type="domain" description="Ketoreductase" evidence="4">
    <location>
        <begin position="6"/>
        <end position="187"/>
    </location>
</feature>
<dbReference type="InterPro" id="IPR057326">
    <property type="entry name" value="KR_dom"/>
</dbReference>
<dbReference type="GO" id="GO:0016491">
    <property type="term" value="F:oxidoreductase activity"/>
    <property type="evidence" value="ECO:0007669"/>
    <property type="project" value="UniProtKB-KW"/>
</dbReference>
<proteinExistence type="inferred from homology"/>
<dbReference type="Proteomes" id="UP000539175">
    <property type="component" value="Unassembled WGS sequence"/>
</dbReference>
<dbReference type="InterPro" id="IPR036291">
    <property type="entry name" value="NAD(P)-bd_dom_sf"/>
</dbReference>
<protein>
    <submittedName>
        <fullName evidence="5">NAD(P)-dependent dehydrogenase (Short-subunit alcohol dehydrogenase family)</fullName>
    </submittedName>
</protein>
<dbReference type="Pfam" id="PF00106">
    <property type="entry name" value="adh_short"/>
    <property type="match status" value="1"/>
</dbReference>
<dbReference type="AlphaFoldDB" id="A0A7X0EC30"/>
<name>A0A7X0EC30_9PROT</name>
<evidence type="ECO:0000256" key="2">
    <source>
        <dbReference type="ARBA" id="ARBA00023002"/>
    </source>
</evidence>
<evidence type="ECO:0000313" key="6">
    <source>
        <dbReference type="Proteomes" id="UP000539175"/>
    </source>
</evidence>
<reference evidence="5 6" key="1">
    <citation type="submission" date="2020-08" db="EMBL/GenBank/DDBJ databases">
        <title>Genomic Encyclopedia of Type Strains, Phase IV (KMG-IV): sequencing the most valuable type-strain genomes for metagenomic binning, comparative biology and taxonomic classification.</title>
        <authorList>
            <person name="Goeker M."/>
        </authorList>
    </citation>
    <scope>NUCLEOTIDE SEQUENCE [LARGE SCALE GENOMIC DNA]</scope>
    <source>
        <strain evidence="5 6">DSM 22198</strain>
    </source>
</reference>
<dbReference type="SMART" id="SM00822">
    <property type="entry name" value="PKS_KR"/>
    <property type="match status" value="1"/>
</dbReference>
<evidence type="ECO:0000256" key="3">
    <source>
        <dbReference type="RuleBase" id="RU000363"/>
    </source>
</evidence>
<dbReference type="SUPFAM" id="SSF51735">
    <property type="entry name" value="NAD(P)-binding Rossmann-fold domains"/>
    <property type="match status" value="1"/>
</dbReference>
<sequence>MPLKGKVVMITGAGSGIGRALAVDASHRGASLVLTGRRLTALQETAARVAAGTVCAIVPGDVTDAAARTALCQHVAAVWGRLDFLVNNAGVLTAGPLSDLEDATLETMVAVNLVAPLALTRDLLPLLAAARGRVVNIGSLFGDIPYPLFTAYCATKHGLRGLSGALRREVRDLGIGVSHAAPRGAHTPALDGLEAVVEPLGMRLDEPEDIARTIWDGALRGADTIYPAGPERLYGLIQALLPGLLDRVINRQLRRAGMDDAIRHALRPAALPR</sequence>
<accession>A0A7X0EC30</accession>
<dbReference type="Gene3D" id="3.40.50.720">
    <property type="entry name" value="NAD(P)-binding Rossmann-like Domain"/>
    <property type="match status" value="1"/>
</dbReference>
<keyword evidence="2" id="KW-0560">Oxidoreductase</keyword>
<dbReference type="InterPro" id="IPR002347">
    <property type="entry name" value="SDR_fam"/>
</dbReference>